<dbReference type="STRING" id="195103.CPF_1572"/>
<dbReference type="eggNOG" id="ENOG5030IC5">
    <property type="taxonomic scope" value="Bacteria"/>
</dbReference>
<accession>A0A0H2YUB6</accession>
<dbReference type="Gene3D" id="2.60.40.3350">
    <property type="match status" value="1"/>
</dbReference>
<dbReference type="Pfam" id="PF10651">
    <property type="entry name" value="BppU_N"/>
    <property type="match status" value="1"/>
</dbReference>
<evidence type="ECO:0000313" key="3">
    <source>
        <dbReference type="EMBL" id="ABG84177.1"/>
    </source>
</evidence>
<keyword evidence="4" id="KW-1185">Reference proteome</keyword>
<name>A0A0H2YUB6_CLOP1</name>
<keyword evidence="1" id="KW-0175">Coiled coil</keyword>
<dbReference type="RefSeq" id="WP_011590773.1">
    <property type="nucleotide sequence ID" value="NC_008261.1"/>
</dbReference>
<feature type="coiled-coil region" evidence="1">
    <location>
        <begin position="135"/>
        <end position="208"/>
    </location>
</feature>
<protein>
    <submittedName>
        <fullName evidence="3">Conserved domain protein</fullName>
    </submittedName>
</protein>
<reference evidence="3 4" key="1">
    <citation type="journal article" date="2006" name="Genome Res.">
        <title>Skewed genomic variability in strains of the toxigenic bacterial pathogen, Clostridium perfringens.</title>
        <authorList>
            <person name="Myers G.S."/>
            <person name="Rasko D.A."/>
            <person name="Cheung J.K."/>
            <person name="Ravel J."/>
            <person name="Seshadri R."/>
            <person name="Deboy R.T."/>
            <person name="Ren Q."/>
            <person name="Varga J."/>
            <person name="Awad M.M."/>
            <person name="Brinkac L.M."/>
            <person name="Daugherty S.C."/>
            <person name="Haft D.H."/>
            <person name="Dodson R.J."/>
            <person name="Madupu R."/>
            <person name="Nelson W.C."/>
            <person name="Rosovitz M.J."/>
            <person name="Sullivan S.A."/>
            <person name="Khouri H."/>
            <person name="Dimitrov G.I."/>
            <person name="Watkins K.L."/>
            <person name="Mulligan S."/>
            <person name="Benton J."/>
            <person name="Radune D."/>
            <person name="Fisher D.J."/>
            <person name="Atkins H.S."/>
            <person name="Hiscox T."/>
            <person name="Jost B.H."/>
            <person name="Billington S.J."/>
            <person name="Songer J.G."/>
            <person name="McClane B.A."/>
            <person name="Titball R.W."/>
            <person name="Rood J.I."/>
            <person name="Melville S.B."/>
            <person name="Paulsen I.T."/>
        </authorList>
    </citation>
    <scope>NUCLEOTIDE SEQUENCE [LARGE SCALE GENOMIC DNA]</scope>
    <source>
        <strain evidence="4">ATCC 13124 / DSM 756 / JCM 1290 / NCIMB 6125 / NCTC 8237 / S 107 / Type A</strain>
    </source>
</reference>
<proteinExistence type="predicted"/>
<dbReference type="KEGG" id="cpf:CPF_1572"/>
<dbReference type="Proteomes" id="UP000001823">
    <property type="component" value="Chromosome"/>
</dbReference>
<sequence length="832" mass="92898">MREIELKVNVDSYNNEGIKTIKGNNNAEIYKICVLQNKRRLNLTGKTVKLGYVMAGTTKGDIIENLNITNAEQGEITFPITNRISKQDGVYSCQLAIYGADGFLEHTATFGLTVEANIFTKIAGEIADSKDFTYLENILDKASKLNEKLKENTSSATNANSNLESNITEANNINSKLLENTSTATSLNKNLESNIDLAKEVKETIKDLDTKNIESTEKIETLTGLNSKAEELSNNINKGLPLNSELIKNVESAKVANTNLAATNQEATSKNTELQASLEKTKEFIEGLDGSQNIPQIRMDVTELQNGLKSNQALSYEGSSISANDTLEGRTESMKIKGRTLNNLYKPNNTRDDAGGNYILVDTLVKNEPKDRIVYVVNNTNKILLLNVYKIGGGWDSNPILKENSITKLDLTGKRLTGFLGMYDRGWTNSETDKELLRNTCIVLDREETYMPKKYFEGLKSFGEAEKVEDKYKISVLSTGKNLFDIQKIQQGAVTNFKNENGVISGIANQYNGTTSAKISIDKKTKVLIKAKLKGCRLIINNCWLESGEFRNMIDTNNWNNNLNDFQVGQRIAYIDTNSSIRIENPHNTQVNFVAKDLFCYVIDGTENQPYELYKCYKKDILIKEPLREDDYLYEDNGQVKVYRNDFEVKLATLNFMKSSVASGTDINTIRFSAQLPNSLNSKGGKGIISNFPILSESTWDKDKENMQISGGNLYIRINKSKLTTQDVEGFKAWLKENPTTVVYQLATPVTEVVDGVIDIDLDTYQEKTYFSIENSLPGTLDFKVPSNLGSSLQNLAKEVNNIWDVINNLLVPGILKANGNLAMIKLNNNLK</sequence>
<dbReference type="EMBL" id="CP000246">
    <property type="protein sequence ID" value="ABG84177.1"/>
    <property type="molecule type" value="Genomic_DNA"/>
</dbReference>
<evidence type="ECO:0000313" key="4">
    <source>
        <dbReference type="Proteomes" id="UP000001823"/>
    </source>
</evidence>
<organism evidence="3 4">
    <name type="scientific">Clostridium perfringens (strain ATCC 13124 / DSM 756 / JCM 1290 / NCIMB 6125 / NCTC 8237 / Type A)</name>
    <dbReference type="NCBI Taxonomy" id="195103"/>
    <lineage>
        <taxon>Bacteria</taxon>
        <taxon>Bacillati</taxon>
        <taxon>Bacillota</taxon>
        <taxon>Clostridia</taxon>
        <taxon>Eubacteriales</taxon>
        <taxon>Clostridiaceae</taxon>
        <taxon>Clostridium</taxon>
    </lineage>
</organism>
<gene>
    <name evidence="3" type="ordered locus">CPF_1572</name>
</gene>
<dbReference type="InterPro" id="IPR018913">
    <property type="entry name" value="BppU_N"/>
</dbReference>
<dbReference type="HOGENOM" id="CLU_359313_0_0_9"/>
<feature type="domain" description="BppU N-terminal" evidence="2">
    <location>
        <begin position="6"/>
        <end position="139"/>
    </location>
</feature>
<dbReference type="PaxDb" id="195103-CPF_1572"/>
<evidence type="ECO:0000259" key="2">
    <source>
        <dbReference type="Pfam" id="PF10651"/>
    </source>
</evidence>
<dbReference type="AlphaFoldDB" id="A0A0H2YUB6"/>
<evidence type="ECO:0000256" key="1">
    <source>
        <dbReference type="SAM" id="Coils"/>
    </source>
</evidence>